<dbReference type="Gene3D" id="3.40.50.880">
    <property type="match status" value="1"/>
</dbReference>
<dbReference type="InterPro" id="IPR029062">
    <property type="entry name" value="Class_I_gatase-like"/>
</dbReference>
<gene>
    <name evidence="1" type="ORF">Ga0609869_002916</name>
</gene>
<reference evidence="1 2" key="1">
    <citation type="submission" date="2024-06" db="EMBL/GenBank/DDBJ databases">
        <title>Genome of Rhodovulum iodosum, a marine photoferrotroph.</title>
        <authorList>
            <person name="Bianchini G."/>
            <person name="Nikeleit V."/>
            <person name="Kappler A."/>
            <person name="Bryce C."/>
            <person name="Sanchez-Baracaldo P."/>
        </authorList>
    </citation>
    <scope>NUCLEOTIDE SEQUENCE [LARGE SCALE GENOMIC DNA]</scope>
    <source>
        <strain evidence="1 2">UT/N1</strain>
    </source>
</reference>
<dbReference type="EMBL" id="JBEHHI010000003">
    <property type="protein sequence ID" value="MEX5729563.1"/>
    <property type="molecule type" value="Genomic_DNA"/>
</dbReference>
<evidence type="ECO:0000313" key="1">
    <source>
        <dbReference type="EMBL" id="MEX5729563.1"/>
    </source>
</evidence>
<protein>
    <submittedName>
        <fullName evidence="1">GMP synthase-like glutamine amidotransferase</fullName>
    </submittedName>
</protein>
<proteinExistence type="predicted"/>
<keyword evidence="2" id="KW-1185">Reference proteome</keyword>
<dbReference type="SUPFAM" id="SSF52317">
    <property type="entry name" value="Class I glutamine amidotransferase-like"/>
    <property type="match status" value="1"/>
</dbReference>
<accession>A0ABV3XWZ5</accession>
<name>A0ABV3XWZ5_9RHOB</name>
<evidence type="ECO:0000313" key="2">
    <source>
        <dbReference type="Proteomes" id="UP001560019"/>
    </source>
</evidence>
<organism evidence="1 2">
    <name type="scientific">Rhodovulum iodosum</name>
    <dbReference type="NCBI Taxonomy" id="68291"/>
    <lineage>
        <taxon>Bacteria</taxon>
        <taxon>Pseudomonadati</taxon>
        <taxon>Pseudomonadota</taxon>
        <taxon>Alphaproteobacteria</taxon>
        <taxon>Rhodobacterales</taxon>
        <taxon>Paracoccaceae</taxon>
        <taxon>Rhodovulum</taxon>
    </lineage>
</organism>
<sequence>MKTIAVIQHTEAEYLGLIEDHLEGRNVRFRYFRPFTHGGSLPFGPEGFDGLWLLGGGPYGLVSGHILPSAAPEFRLTRAFLDAGLPVVGIGLGALILSVAAGGGAADAPLRFAVDEVRATAPGHLRGHLPDRFALAHYLRDRPALPESAEVLAEGPDGDPEIFALNGNCLGLIGHPGFKRGMVEDLVMEFADTPDDPATGLAALGAAQGRIAEALTPLMVGIVAHTGLMGPGGVAG</sequence>
<dbReference type="Proteomes" id="UP001560019">
    <property type="component" value="Unassembled WGS sequence"/>
</dbReference>
<comment type="caution">
    <text evidence="1">The sequence shown here is derived from an EMBL/GenBank/DDBJ whole genome shotgun (WGS) entry which is preliminary data.</text>
</comment>
<dbReference type="RefSeq" id="WP_125403925.1">
    <property type="nucleotide sequence ID" value="NZ_JBEHHI010000003.1"/>
</dbReference>